<dbReference type="GO" id="GO:0010043">
    <property type="term" value="P:response to zinc ion"/>
    <property type="evidence" value="ECO:0007669"/>
    <property type="project" value="TreeGrafter"/>
</dbReference>
<dbReference type="GO" id="GO:0043190">
    <property type="term" value="C:ATP-binding cassette (ABC) transporter complex"/>
    <property type="evidence" value="ECO:0007669"/>
    <property type="project" value="InterPro"/>
</dbReference>
<dbReference type="InterPro" id="IPR036388">
    <property type="entry name" value="WH-like_DNA-bd_sf"/>
</dbReference>
<feature type="transmembrane region" description="Helical" evidence="8">
    <location>
        <begin position="67"/>
        <end position="87"/>
    </location>
</feature>
<protein>
    <submittedName>
        <fullName evidence="9">Manganese ABC transporter, inner membrane permease protein SitC</fullName>
    </submittedName>
</protein>
<feature type="transmembrane region" description="Helical" evidence="8">
    <location>
        <begin position="99"/>
        <end position="117"/>
    </location>
</feature>
<feature type="transmembrane region" description="Helical" evidence="8">
    <location>
        <begin position="227"/>
        <end position="248"/>
    </location>
</feature>
<sequence length="379" mass="41267">MSFLIELLSDHTLQIVSFGALILGITAGSLGVFAVLRQQSLMGDAIAHATLPGIGIVFLLTQTKNPIFLLIGAGLSGWLGALFVILITHHTRIKKDTALGIVLSFFFGIGLVLLTIIQRLPTATKAGLDKFLFGNAATLLKDDITIMISLSLIILITLMLFWKEFKLVVFDQDYAKSLGLNVQGLDVLLTTLIVAAIVIGLQTVGVVLMSAMLVAPAAAARQWTDRLSIMVLLAASFGAFSGVAGAITSSLKAHLPTGPIIVVYVSAFVFISLFFAPNRGIAWDWIRMYRHRKHIQMSAMLKNLLLFSEIQTDPFHPHDIAALTAIGRGAIHKTMMQLSKKGLAKQYPDKRWALTPQGLEEARQSKEKFESDLNVHPSN</sequence>
<evidence type="ECO:0000256" key="1">
    <source>
        <dbReference type="ARBA" id="ARBA00004651"/>
    </source>
</evidence>
<dbReference type="PANTHER" id="PTHR30477:SF3">
    <property type="entry name" value="METAL TRANSPORT SYSTEM MEMBRANE PROTEIN CT_069-RELATED"/>
    <property type="match status" value="1"/>
</dbReference>
<dbReference type="Gene3D" id="1.10.10.10">
    <property type="entry name" value="Winged helix-like DNA-binding domain superfamily/Winged helix DNA-binding domain"/>
    <property type="match status" value="1"/>
</dbReference>
<keyword evidence="7 8" id="KW-0472">Membrane</keyword>
<feature type="transmembrane region" description="Helical" evidence="8">
    <location>
        <begin position="12"/>
        <end position="35"/>
    </location>
</feature>
<evidence type="ECO:0000256" key="2">
    <source>
        <dbReference type="ARBA" id="ARBA00008034"/>
    </source>
</evidence>
<dbReference type="Pfam" id="PF00950">
    <property type="entry name" value="ABC-3"/>
    <property type="match status" value="1"/>
</dbReference>
<evidence type="ECO:0000256" key="8">
    <source>
        <dbReference type="SAM" id="Phobius"/>
    </source>
</evidence>
<feature type="transmembrane region" description="Helical" evidence="8">
    <location>
        <begin position="260"/>
        <end position="282"/>
    </location>
</feature>
<evidence type="ECO:0000256" key="7">
    <source>
        <dbReference type="ARBA" id="ARBA00023136"/>
    </source>
</evidence>
<dbReference type="GO" id="GO:0055085">
    <property type="term" value="P:transmembrane transport"/>
    <property type="evidence" value="ECO:0007669"/>
    <property type="project" value="InterPro"/>
</dbReference>
<dbReference type="CDD" id="cd06550">
    <property type="entry name" value="TM_ABC_iron-siderophores_like"/>
    <property type="match status" value="1"/>
</dbReference>
<comment type="similarity">
    <text evidence="2">Belongs to the ABC-3 integral membrane protein family.</text>
</comment>
<dbReference type="Gene3D" id="1.10.3470.10">
    <property type="entry name" value="ABC transporter involved in vitamin B12 uptake, BtuC"/>
    <property type="match status" value="1"/>
</dbReference>
<evidence type="ECO:0000256" key="4">
    <source>
        <dbReference type="ARBA" id="ARBA00022475"/>
    </source>
</evidence>
<keyword evidence="3" id="KW-0813">Transport</keyword>
<evidence type="ECO:0000256" key="3">
    <source>
        <dbReference type="ARBA" id="ARBA00022448"/>
    </source>
</evidence>
<comment type="subcellular location">
    <subcellularLocation>
        <location evidence="1">Cell membrane</location>
        <topology evidence="1">Multi-pass membrane protein</topology>
    </subcellularLocation>
</comment>
<dbReference type="PANTHER" id="PTHR30477">
    <property type="entry name" value="ABC-TRANSPORTER METAL-BINDING PROTEIN"/>
    <property type="match status" value="1"/>
</dbReference>
<dbReference type="InterPro" id="IPR037294">
    <property type="entry name" value="ABC_BtuC-like"/>
</dbReference>
<evidence type="ECO:0000313" key="9">
    <source>
        <dbReference type="EMBL" id="VAX37084.1"/>
    </source>
</evidence>
<feature type="transmembrane region" description="Helical" evidence="8">
    <location>
        <begin position="187"/>
        <end position="215"/>
    </location>
</feature>
<gene>
    <name evidence="9" type="ORF">MNBD_UNCLBAC01-1600</name>
</gene>
<keyword evidence="4" id="KW-1003">Cell membrane</keyword>
<name>A0A3B1DLY2_9ZZZZ</name>
<evidence type="ECO:0000256" key="5">
    <source>
        <dbReference type="ARBA" id="ARBA00022692"/>
    </source>
</evidence>
<reference evidence="9" key="1">
    <citation type="submission" date="2018-06" db="EMBL/GenBank/DDBJ databases">
        <authorList>
            <person name="Zhirakovskaya E."/>
        </authorList>
    </citation>
    <scope>NUCLEOTIDE SEQUENCE</scope>
</reference>
<dbReference type="InterPro" id="IPR001626">
    <property type="entry name" value="ABC_TroCD"/>
</dbReference>
<dbReference type="SUPFAM" id="SSF81345">
    <property type="entry name" value="ABC transporter involved in vitamin B12 uptake, BtuC"/>
    <property type="match status" value="1"/>
</dbReference>
<dbReference type="FunFam" id="1.10.3470.10:FF:000003">
    <property type="entry name" value="Iron ABC transporter permease SitD"/>
    <property type="match status" value="1"/>
</dbReference>
<keyword evidence="5 8" id="KW-0812">Transmembrane</keyword>
<dbReference type="EMBL" id="UOGJ01000119">
    <property type="protein sequence ID" value="VAX37084.1"/>
    <property type="molecule type" value="Genomic_DNA"/>
</dbReference>
<organism evidence="9">
    <name type="scientific">hydrothermal vent metagenome</name>
    <dbReference type="NCBI Taxonomy" id="652676"/>
    <lineage>
        <taxon>unclassified sequences</taxon>
        <taxon>metagenomes</taxon>
        <taxon>ecological metagenomes</taxon>
    </lineage>
</organism>
<feature type="transmembrane region" description="Helical" evidence="8">
    <location>
        <begin position="144"/>
        <end position="162"/>
    </location>
</feature>
<dbReference type="AlphaFoldDB" id="A0A3B1DLY2"/>
<keyword evidence="6 8" id="KW-1133">Transmembrane helix</keyword>
<proteinExistence type="inferred from homology"/>
<evidence type="ECO:0000256" key="6">
    <source>
        <dbReference type="ARBA" id="ARBA00022989"/>
    </source>
</evidence>
<accession>A0A3B1DLY2</accession>